<dbReference type="AlphaFoldDB" id="A0A0F9SIL3"/>
<protein>
    <recommendedName>
        <fullName evidence="2">Rubredoxin-like domain-containing protein</fullName>
    </recommendedName>
</protein>
<sequence>MCEGYDWWFECKECLELIFDNDSGRFPDECPECGSKPDEWKRIEAEL</sequence>
<evidence type="ECO:0008006" key="2">
    <source>
        <dbReference type="Google" id="ProtNLM"/>
    </source>
</evidence>
<reference evidence="1" key="1">
    <citation type="journal article" date="2015" name="Nature">
        <title>Complex archaea that bridge the gap between prokaryotes and eukaryotes.</title>
        <authorList>
            <person name="Spang A."/>
            <person name="Saw J.H."/>
            <person name="Jorgensen S.L."/>
            <person name="Zaremba-Niedzwiedzka K."/>
            <person name="Martijn J."/>
            <person name="Lind A.E."/>
            <person name="van Eijk R."/>
            <person name="Schleper C."/>
            <person name="Guy L."/>
            <person name="Ettema T.J."/>
        </authorList>
    </citation>
    <scope>NUCLEOTIDE SEQUENCE</scope>
</reference>
<accession>A0A0F9SIL3</accession>
<dbReference type="EMBL" id="LAZR01000633">
    <property type="protein sequence ID" value="KKN62157.1"/>
    <property type="molecule type" value="Genomic_DNA"/>
</dbReference>
<proteinExistence type="predicted"/>
<comment type="caution">
    <text evidence="1">The sequence shown here is derived from an EMBL/GenBank/DDBJ whole genome shotgun (WGS) entry which is preliminary data.</text>
</comment>
<gene>
    <name evidence="1" type="ORF">LCGC14_0514360</name>
</gene>
<organism evidence="1">
    <name type="scientific">marine sediment metagenome</name>
    <dbReference type="NCBI Taxonomy" id="412755"/>
    <lineage>
        <taxon>unclassified sequences</taxon>
        <taxon>metagenomes</taxon>
        <taxon>ecological metagenomes</taxon>
    </lineage>
</organism>
<name>A0A0F9SIL3_9ZZZZ</name>
<evidence type="ECO:0000313" key="1">
    <source>
        <dbReference type="EMBL" id="KKN62157.1"/>
    </source>
</evidence>